<sequence length="111" mass="12716">MVICGMWLCHTVQSVRFGYRQLVIKDMEKLEIIITVLLLCVVALGVYVATSWTLSRKKKKEDEGGREEVPYKYLEEEAENARKKVAAAYAQETMPKITITPVQPRPDFPKV</sequence>
<accession>A0A9X0A1B1</accession>
<keyword evidence="1" id="KW-1133">Transmembrane helix</keyword>
<dbReference type="EMBL" id="MU825424">
    <property type="protein sequence ID" value="KAJ7389814.1"/>
    <property type="molecule type" value="Genomic_DNA"/>
</dbReference>
<evidence type="ECO:0000256" key="1">
    <source>
        <dbReference type="SAM" id="Phobius"/>
    </source>
</evidence>
<evidence type="ECO:0000313" key="3">
    <source>
        <dbReference type="Proteomes" id="UP001163046"/>
    </source>
</evidence>
<organism evidence="2 3">
    <name type="scientific">Desmophyllum pertusum</name>
    <dbReference type="NCBI Taxonomy" id="174260"/>
    <lineage>
        <taxon>Eukaryota</taxon>
        <taxon>Metazoa</taxon>
        <taxon>Cnidaria</taxon>
        <taxon>Anthozoa</taxon>
        <taxon>Hexacorallia</taxon>
        <taxon>Scleractinia</taxon>
        <taxon>Caryophylliina</taxon>
        <taxon>Caryophylliidae</taxon>
        <taxon>Desmophyllum</taxon>
    </lineage>
</organism>
<protein>
    <submittedName>
        <fullName evidence="2">Uncharacterized protein</fullName>
    </submittedName>
</protein>
<keyword evidence="1" id="KW-0472">Membrane</keyword>
<dbReference type="AlphaFoldDB" id="A0A9X0A1B1"/>
<keyword evidence="1" id="KW-0812">Transmembrane</keyword>
<dbReference type="Proteomes" id="UP001163046">
    <property type="component" value="Unassembled WGS sequence"/>
</dbReference>
<comment type="caution">
    <text evidence="2">The sequence shown here is derived from an EMBL/GenBank/DDBJ whole genome shotgun (WGS) entry which is preliminary data.</text>
</comment>
<gene>
    <name evidence="2" type="ORF">OS493_028783</name>
</gene>
<feature type="transmembrane region" description="Helical" evidence="1">
    <location>
        <begin position="30"/>
        <end position="50"/>
    </location>
</feature>
<proteinExistence type="predicted"/>
<name>A0A9X0A1B1_9CNID</name>
<keyword evidence="3" id="KW-1185">Reference proteome</keyword>
<evidence type="ECO:0000313" key="2">
    <source>
        <dbReference type="EMBL" id="KAJ7389814.1"/>
    </source>
</evidence>
<reference evidence="2" key="1">
    <citation type="submission" date="2023-01" db="EMBL/GenBank/DDBJ databases">
        <title>Genome assembly of the deep-sea coral Lophelia pertusa.</title>
        <authorList>
            <person name="Herrera S."/>
            <person name="Cordes E."/>
        </authorList>
    </citation>
    <scope>NUCLEOTIDE SEQUENCE</scope>
    <source>
        <strain evidence="2">USNM1676648</strain>
        <tissue evidence="2">Polyp</tissue>
    </source>
</reference>